<gene>
    <name evidence="1" type="ORF">IQ227_04055</name>
</gene>
<name>A0ABR9V9R6_9CYAN</name>
<protein>
    <submittedName>
        <fullName evidence="1">Uncharacterized protein</fullName>
    </submittedName>
</protein>
<accession>A0ABR9V9R6</accession>
<dbReference type="RefSeq" id="WP_193941941.1">
    <property type="nucleotide sequence ID" value="NZ_JADEWB010000012.1"/>
</dbReference>
<comment type="caution">
    <text evidence="1">The sequence shown here is derived from an EMBL/GenBank/DDBJ whole genome shotgun (WGS) entry which is preliminary data.</text>
</comment>
<dbReference type="Proteomes" id="UP000606776">
    <property type="component" value="Unassembled WGS sequence"/>
</dbReference>
<keyword evidence="2" id="KW-1185">Reference proteome</keyword>
<organism evidence="1 2">
    <name type="scientific">Sphaerospermopsis aphanizomenoides LEGE 00250</name>
    <dbReference type="NCBI Taxonomy" id="2777972"/>
    <lineage>
        <taxon>Bacteria</taxon>
        <taxon>Bacillati</taxon>
        <taxon>Cyanobacteriota</taxon>
        <taxon>Cyanophyceae</taxon>
        <taxon>Nostocales</taxon>
        <taxon>Aphanizomenonaceae</taxon>
        <taxon>Sphaerospermopsis</taxon>
        <taxon>Sphaerospermopsis aphanizomenoides</taxon>
    </lineage>
</organism>
<evidence type="ECO:0000313" key="2">
    <source>
        <dbReference type="Proteomes" id="UP000606776"/>
    </source>
</evidence>
<proteinExistence type="predicted"/>
<evidence type="ECO:0000313" key="1">
    <source>
        <dbReference type="EMBL" id="MBE9235236.1"/>
    </source>
</evidence>
<reference evidence="1 2" key="1">
    <citation type="submission" date="2020-10" db="EMBL/GenBank/DDBJ databases">
        <authorList>
            <person name="Castelo-Branco R."/>
            <person name="Eusebio N."/>
            <person name="Adriana R."/>
            <person name="Vieira A."/>
            <person name="Brugerolle De Fraissinette N."/>
            <person name="Rezende De Castro R."/>
            <person name="Schneider M.P."/>
            <person name="Vasconcelos V."/>
            <person name="Leao P.N."/>
        </authorList>
    </citation>
    <scope>NUCLEOTIDE SEQUENCE [LARGE SCALE GENOMIC DNA]</scope>
    <source>
        <strain evidence="1 2">LEGE 00250</strain>
    </source>
</reference>
<sequence length="58" mass="6386">MEPTTLALTIATIFLTGMLQKQGEDFSDALKQKARDAIAVIRKHSPDTAAALLQCKQW</sequence>
<dbReference type="EMBL" id="JADEWB010000012">
    <property type="protein sequence ID" value="MBE9235236.1"/>
    <property type="molecule type" value="Genomic_DNA"/>
</dbReference>